<organism evidence="1 2">
    <name type="scientific">Hypoxylon rubiginosum</name>
    <dbReference type="NCBI Taxonomy" id="110542"/>
    <lineage>
        <taxon>Eukaryota</taxon>
        <taxon>Fungi</taxon>
        <taxon>Dikarya</taxon>
        <taxon>Ascomycota</taxon>
        <taxon>Pezizomycotina</taxon>
        <taxon>Sordariomycetes</taxon>
        <taxon>Xylariomycetidae</taxon>
        <taxon>Xylariales</taxon>
        <taxon>Hypoxylaceae</taxon>
        <taxon>Hypoxylon</taxon>
    </lineage>
</organism>
<name>A0ACC0CZK1_9PEZI</name>
<sequence length="384" mass="42449">MPAQRTYVTEPGYVIAAAMFLSALDIIAVILRFWTRTRQREALKADDWLILPATILVTAIAIETTYGVSQGAVAYPTEIPADFDGDPLEITTPQIALVYKIQWAFDLMLPLALGCIKASFLFFYLRIFVVNRKSLASYILGGLIVLVTLSSISFFFASLFQCRLNFWALWGSSLDIVNNCVETMHLVLAICIIGFITDVAIICAPIPLIWRLHLSTGKKLSIFAVFLLGSVTVVASMVRLINMSRLVAYGFSADEDGIRKFPMMSPRTIVSTNIRSVVVTEYLYWGIVESGVGVFAACLPTLQFLLRNWSWKPLDRDAQGLISFRWPHSNPAVSQQTTNDSSGQHINSFGRRRADQKSSNSADSLSVGGTGTHQLEDLEAASTL</sequence>
<dbReference type="Proteomes" id="UP001497680">
    <property type="component" value="Unassembled WGS sequence"/>
</dbReference>
<accession>A0ACC0CZK1</accession>
<keyword evidence="2" id="KW-1185">Reference proteome</keyword>
<comment type="caution">
    <text evidence="1">The sequence shown here is derived from an EMBL/GenBank/DDBJ whole genome shotgun (WGS) entry which is preliminary data.</text>
</comment>
<gene>
    <name evidence="1" type="ORF">F4821DRAFT_143489</name>
</gene>
<proteinExistence type="predicted"/>
<dbReference type="EMBL" id="MU394321">
    <property type="protein sequence ID" value="KAI6085856.1"/>
    <property type="molecule type" value="Genomic_DNA"/>
</dbReference>
<evidence type="ECO:0000313" key="1">
    <source>
        <dbReference type="EMBL" id="KAI6085856.1"/>
    </source>
</evidence>
<evidence type="ECO:0000313" key="2">
    <source>
        <dbReference type="Proteomes" id="UP001497680"/>
    </source>
</evidence>
<protein>
    <submittedName>
        <fullName evidence="1">Plasma membrane protein Pth11-like protein</fullName>
    </submittedName>
</protein>
<reference evidence="1 2" key="1">
    <citation type="journal article" date="2022" name="New Phytol.">
        <title>Ecological generalism drives hyperdiversity of secondary metabolite gene clusters in xylarialean endophytes.</title>
        <authorList>
            <person name="Franco M.E.E."/>
            <person name="Wisecaver J.H."/>
            <person name="Arnold A.E."/>
            <person name="Ju Y.M."/>
            <person name="Slot J.C."/>
            <person name="Ahrendt S."/>
            <person name="Moore L.P."/>
            <person name="Eastman K.E."/>
            <person name="Scott K."/>
            <person name="Konkel Z."/>
            <person name="Mondo S.J."/>
            <person name="Kuo A."/>
            <person name="Hayes R.D."/>
            <person name="Haridas S."/>
            <person name="Andreopoulos B."/>
            <person name="Riley R."/>
            <person name="LaButti K."/>
            <person name="Pangilinan J."/>
            <person name="Lipzen A."/>
            <person name="Amirebrahimi M."/>
            <person name="Yan J."/>
            <person name="Adam C."/>
            <person name="Keymanesh K."/>
            <person name="Ng V."/>
            <person name="Louie K."/>
            <person name="Northen T."/>
            <person name="Drula E."/>
            <person name="Henrissat B."/>
            <person name="Hsieh H.M."/>
            <person name="Youens-Clark K."/>
            <person name="Lutzoni F."/>
            <person name="Miadlikowska J."/>
            <person name="Eastwood D.C."/>
            <person name="Hamelin R.C."/>
            <person name="Grigoriev I.V."/>
            <person name="U'Ren J.M."/>
        </authorList>
    </citation>
    <scope>NUCLEOTIDE SEQUENCE [LARGE SCALE GENOMIC DNA]</scope>
    <source>
        <strain evidence="1 2">ER1909</strain>
    </source>
</reference>